<organism evidence="9 10">
    <name type="scientific">Takifugu rubripes</name>
    <name type="common">Japanese pufferfish</name>
    <name type="synonym">Fugu rubripes</name>
    <dbReference type="NCBI Taxonomy" id="31033"/>
    <lineage>
        <taxon>Eukaryota</taxon>
        <taxon>Metazoa</taxon>
        <taxon>Chordata</taxon>
        <taxon>Craniata</taxon>
        <taxon>Vertebrata</taxon>
        <taxon>Euteleostomi</taxon>
        <taxon>Actinopterygii</taxon>
        <taxon>Neopterygii</taxon>
        <taxon>Teleostei</taxon>
        <taxon>Neoteleostei</taxon>
        <taxon>Acanthomorphata</taxon>
        <taxon>Eupercaria</taxon>
        <taxon>Tetraodontiformes</taxon>
        <taxon>Tetradontoidea</taxon>
        <taxon>Tetraodontidae</taxon>
        <taxon>Takifugu</taxon>
    </lineage>
</organism>
<dbReference type="OrthoDB" id="1683373at2759"/>
<dbReference type="GO" id="GO:0005829">
    <property type="term" value="C:cytosol"/>
    <property type="evidence" value="ECO:0007669"/>
    <property type="project" value="TreeGrafter"/>
</dbReference>
<dbReference type="GO" id="GO:0005094">
    <property type="term" value="F:Rho GDP-dissociation inhibitor activity"/>
    <property type="evidence" value="ECO:0007669"/>
    <property type="project" value="InterPro"/>
</dbReference>
<dbReference type="PRINTS" id="PR00492">
    <property type="entry name" value="RHOGDI"/>
</dbReference>
<evidence type="ECO:0000256" key="1">
    <source>
        <dbReference type="ARBA" id="ARBA00004496"/>
    </source>
</evidence>
<evidence type="ECO:0000313" key="10">
    <source>
        <dbReference type="Proteomes" id="UP000005226"/>
    </source>
</evidence>
<evidence type="ECO:0000256" key="8">
    <source>
        <dbReference type="SAM" id="MobiDB-lite"/>
    </source>
</evidence>
<evidence type="ECO:0000256" key="5">
    <source>
        <dbReference type="ARBA" id="ARBA00053735"/>
    </source>
</evidence>
<sequence length="224" mass="25522">MLGVDACEFGGQVLELLWLTMCYRGLMADKNELATKEEEEEEEETNLGYTPPAPKSLKEIQEQDKDDESLLKYKQMLLGDPLGAVDASLPWLQVLRIALLCDEAPEPIAMDLSDLAALKKTVVVMKEGATFRLKIYFKVNREIISGLRYHHVMKRQGISVGKKSYMIGSYGPKLEVQEFESPTDEAPKGLMSLGRYLIRSRVIDDDKNVHLQWEWNLDVKKSWV</sequence>
<dbReference type="SUPFAM" id="SSF81296">
    <property type="entry name" value="E set domains"/>
    <property type="match status" value="1"/>
</dbReference>
<dbReference type="OMA" id="KNTAVCM"/>
<dbReference type="Ensembl" id="ENSTRUT00000052072.2">
    <property type="protein sequence ID" value="ENSTRUP00000056330.2"/>
    <property type="gene ID" value="ENSTRUG00000019795.2"/>
</dbReference>
<accession>A0A3B5KJR0</accession>
<dbReference type="GO" id="GO:0005096">
    <property type="term" value="F:GTPase activator activity"/>
    <property type="evidence" value="ECO:0007669"/>
    <property type="project" value="UniProtKB-KW"/>
</dbReference>
<comment type="similarity">
    <text evidence="2">Belongs to the Rho GDI family.</text>
</comment>
<comment type="subcellular location">
    <subcellularLocation>
        <location evidence="1">Cytoplasm</location>
    </subcellularLocation>
</comment>
<dbReference type="GO" id="GO:0016020">
    <property type="term" value="C:membrane"/>
    <property type="evidence" value="ECO:0007669"/>
    <property type="project" value="TreeGrafter"/>
</dbReference>
<dbReference type="Proteomes" id="UP000005226">
    <property type="component" value="Chromosome 5"/>
</dbReference>
<keyword evidence="10" id="KW-1185">Reference proteome</keyword>
<proteinExistence type="inferred from homology"/>
<dbReference type="InterPro" id="IPR014756">
    <property type="entry name" value="Ig_E-set"/>
</dbReference>
<dbReference type="GO" id="GO:0007399">
    <property type="term" value="P:nervous system development"/>
    <property type="evidence" value="ECO:0007669"/>
    <property type="project" value="UniProtKB-ARBA"/>
</dbReference>
<reference evidence="9" key="2">
    <citation type="submission" date="2025-08" db="UniProtKB">
        <authorList>
            <consortium name="Ensembl"/>
        </authorList>
    </citation>
    <scope>IDENTIFICATION</scope>
</reference>
<reference evidence="9 10" key="1">
    <citation type="journal article" date="2011" name="Genome Biol. Evol.">
        <title>Integration of the genetic map and genome assembly of fugu facilitates insights into distinct features of genome evolution in teleosts and mammals.</title>
        <authorList>
            <person name="Kai W."/>
            <person name="Kikuchi K."/>
            <person name="Tohari S."/>
            <person name="Chew A.K."/>
            <person name="Tay A."/>
            <person name="Fujiwara A."/>
            <person name="Hosoya S."/>
            <person name="Suetake H."/>
            <person name="Naruse K."/>
            <person name="Brenner S."/>
            <person name="Suzuki Y."/>
            <person name="Venkatesh B."/>
        </authorList>
    </citation>
    <scope>NUCLEOTIDE SEQUENCE [LARGE SCALE GENOMIC DNA]</scope>
</reference>
<keyword evidence="3" id="KW-0343">GTPase activation</keyword>
<gene>
    <name evidence="9" type="primary">LOC101065415</name>
</gene>
<dbReference type="Pfam" id="PF02115">
    <property type="entry name" value="Rho_GDI"/>
    <property type="match status" value="1"/>
</dbReference>
<evidence type="ECO:0000256" key="6">
    <source>
        <dbReference type="ARBA" id="ARBA00073845"/>
    </source>
</evidence>
<dbReference type="GeneTree" id="ENSGT00390000006233"/>
<name>A0A3B5KJR0_TAKRU</name>
<feature type="region of interest" description="Disordered" evidence="8">
    <location>
        <begin position="34"/>
        <end position="55"/>
    </location>
</feature>
<keyword evidence="4" id="KW-0963">Cytoplasm</keyword>
<comment type="function">
    <text evidence="5">Inhibits GDP/GTP exchange reaction of RhoB. Interacts specifically with the GDP- and GTP-bound forms of post-translationally processed Rhob and Rhog proteins, both of which show a growth-regulated expression in mammalian cells. Stimulates the release of the GDP-bound but not the GTP-bound RhoB protein. Also inhibits the GDP/GTP exchange of RhoB but shows less ability to inhibit the dissociation of prebound GTP.</text>
</comment>
<dbReference type="Gene3D" id="2.70.50.30">
    <property type="entry name" value="Coagulation Factor XIII, subunit A, domain 1"/>
    <property type="match status" value="1"/>
</dbReference>
<reference evidence="9" key="3">
    <citation type="submission" date="2025-09" db="UniProtKB">
        <authorList>
            <consortium name="Ensembl"/>
        </authorList>
    </citation>
    <scope>IDENTIFICATION</scope>
</reference>
<dbReference type="InterPro" id="IPR000406">
    <property type="entry name" value="Rho_GDI"/>
</dbReference>
<evidence type="ECO:0000256" key="7">
    <source>
        <dbReference type="ARBA" id="ARBA00080671"/>
    </source>
</evidence>
<dbReference type="GeneID" id="101065415"/>
<evidence type="ECO:0000256" key="2">
    <source>
        <dbReference type="ARBA" id="ARBA00009758"/>
    </source>
</evidence>
<dbReference type="InterPro" id="IPR024792">
    <property type="entry name" value="RhoGDI_dom_sf"/>
</dbReference>
<dbReference type="InParanoid" id="A0A3B5KJR0"/>
<evidence type="ECO:0000313" key="9">
    <source>
        <dbReference type="Ensembl" id="ENSTRUP00000056330.2"/>
    </source>
</evidence>
<dbReference type="AlphaFoldDB" id="A0A3B5KJR0"/>
<evidence type="ECO:0000256" key="4">
    <source>
        <dbReference type="ARBA" id="ARBA00022490"/>
    </source>
</evidence>
<dbReference type="GO" id="GO:0007266">
    <property type="term" value="P:Rho protein signal transduction"/>
    <property type="evidence" value="ECO:0007669"/>
    <property type="project" value="InterPro"/>
</dbReference>
<dbReference type="PANTHER" id="PTHR10980:SF8">
    <property type="entry name" value="RHO GDP-DISSOCIATION INHIBITOR 3"/>
    <property type="match status" value="1"/>
</dbReference>
<evidence type="ECO:0000256" key="3">
    <source>
        <dbReference type="ARBA" id="ARBA00022468"/>
    </source>
</evidence>
<dbReference type="FunFam" id="2.70.50.30:FF:000001">
    <property type="entry name" value="Rho GDP-dissociation inhibitor 1"/>
    <property type="match status" value="1"/>
</dbReference>
<dbReference type="RefSeq" id="XP_029692787.1">
    <property type="nucleotide sequence ID" value="XM_029836927.1"/>
</dbReference>
<dbReference type="KEGG" id="tru:101065415"/>
<protein>
    <recommendedName>
        <fullName evidence="6">Rho GDP-dissociation inhibitor 3</fullName>
    </recommendedName>
    <alternativeName>
        <fullName evidence="7">Rho-GDI gamma</fullName>
    </alternativeName>
</protein>
<dbReference type="PANTHER" id="PTHR10980">
    <property type="entry name" value="RHO GDP-DISSOCIATION INHIBITOR"/>
    <property type="match status" value="1"/>
</dbReference>